<reference evidence="1 2" key="1">
    <citation type="journal article" date="2020" name="Cell">
        <title>Large-Scale Comparative Analyses of Tick Genomes Elucidate Their Genetic Diversity and Vector Capacities.</title>
        <authorList>
            <consortium name="Tick Genome and Microbiome Consortium (TIGMIC)"/>
            <person name="Jia N."/>
            <person name="Wang J."/>
            <person name="Shi W."/>
            <person name="Du L."/>
            <person name="Sun Y."/>
            <person name="Zhan W."/>
            <person name="Jiang J.F."/>
            <person name="Wang Q."/>
            <person name="Zhang B."/>
            <person name="Ji P."/>
            <person name="Bell-Sakyi L."/>
            <person name="Cui X.M."/>
            <person name="Yuan T.T."/>
            <person name="Jiang B.G."/>
            <person name="Yang W.F."/>
            <person name="Lam T.T."/>
            <person name="Chang Q.C."/>
            <person name="Ding S.J."/>
            <person name="Wang X.J."/>
            <person name="Zhu J.G."/>
            <person name="Ruan X.D."/>
            <person name="Zhao L."/>
            <person name="Wei J.T."/>
            <person name="Ye R.Z."/>
            <person name="Que T.C."/>
            <person name="Du C.H."/>
            <person name="Zhou Y.H."/>
            <person name="Cheng J.X."/>
            <person name="Dai P.F."/>
            <person name="Guo W.B."/>
            <person name="Han X.H."/>
            <person name="Huang E.J."/>
            <person name="Li L.F."/>
            <person name="Wei W."/>
            <person name="Gao Y.C."/>
            <person name="Liu J.Z."/>
            <person name="Shao H.Z."/>
            <person name="Wang X."/>
            <person name="Wang C.C."/>
            <person name="Yang T.C."/>
            <person name="Huo Q.B."/>
            <person name="Li W."/>
            <person name="Chen H.Y."/>
            <person name="Chen S.E."/>
            <person name="Zhou L.G."/>
            <person name="Ni X.B."/>
            <person name="Tian J.H."/>
            <person name="Sheng Y."/>
            <person name="Liu T."/>
            <person name="Pan Y.S."/>
            <person name="Xia L.Y."/>
            <person name="Li J."/>
            <person name="Zhao F."/>
            <person name="Cao W.C."/>
        </authorList>
    </citation>
    <scope>NUCLEOTIDE SEQUENCE [LARGE SCALE GENOMIC DNA]</scope>
    <source>
        <strain evidence="1">Iper-2018</strain>
    </source>
</reference>
<evidence type="ECO:0000313" key="1">
    <source>
        <dbReference type="EMBL" id="KAG0411653.1"/>
    </source>
</evidence>
<organism evidence="1 2">
    <name type="scientific">Ixodes persulcatus</name>
    <name type="common">Taiga tick</name>
    <dbReference type="NCBI Taxonomy" id="34615"/>
    <lineage>
        <taxon>Eukaryota</taxon>
        <taxon>Metazoa</taxon>
        <taxon>Ecdysozoa</taxon>
        <taxon>Arthropoda</taxon>
        <taxon>Chelicerata</taxon>
        <taxon>Arachnida</taxon>
        <taxon>Acari</taxon>
        <taxon>Parasitiformes</taxon>
        <taxon>Ixodida</taxon>
        <taxon>Ixodoidea</taxon>
        <taxon>Ixodidae</taxon>
        <taxon>Ixodinae</taxon>
        <taxon>Ixodes</taxon>
    </lineage>
</organism>
<proteinExistence type="predicted"/>
<keyword evidence="2" id="KW-1185">Reference proteome</keyword>
<dbReference type="EMBL" id="JABSTQ010011416">
    <property type="protein sequence ID" value="KAG0411653.1"/>
    <property type="molecule type" value="Genomic_DNA"/>
</dbReference>
<evidence type="ECO:0000313" key="2">
    <source>
        <dbReference type="Proteomes" id="UP000805193"/>
    </source>
</evidence>
<dbReference type="Proteomes" id="UP000805193">
    <property type="component" value="Unassembled WGS sequence"/>
</dbReference>
<protein>
    <submittedName>
        <fullName evidence="1">Uncharacterized protein</fullName>
    </submittedName>
</protein>
<gene>
    <name evidence="1" type="ORF">HPB47_011220</name>
</gene>
<accession>A0AC60NWV8</accession>
<sequence length="842" mass="93534">MKDLEALHPRSLRRRTTKLSKASIEPLTQQLHEAKTAATKGLRVSQDHPDPDRHLLALWNRRLRLLAAYRKRGKPRHTKRRLRKIQNEIKHYTSDLASEQWMQNCGHTHLSKMWGTLRSLLGQRKTMNGAAGVALRENISTAELAEKAADIFFPQTSIPTQHTYAKDDTKDNDNAIDSPFCMAELDHALQHANARKHAGGSGVPQGSVIAPTLFNIAVSQLPERLAKILNIEHAIYADDVSEWTHTGCLGKQEEALQVALNTIHAYSIKVGLATAPDKTEFVVVHGGRHTKAKEVDKDSISLSIGEQPIARKVSIRLLGMFIDEKCTTNSWYNRTVTTTKQVRHILRRISNRTRGVKEQELCQFVTSFIHAKVMYGLPYHPVTRTQLQALECLNHEARRITTGLPRYTPLAALKSCSGINDLTGLLETHLHTQEVRLRSMHAGRNTLAMLGHDITNLPDLPQLSPPWEHIMLTDSTPAATAYAPRANRMKTNLCQETYQADPDRLPGRRYPHRCPQDGTDFATAWVETTTSTQGQPYHATTEPVHSTQAEMHAIVDYVRLANDSSNNSNTKTHFHPLTDSQAAHRACADVRHTTVAVQQLRLSVQRLCALGDDLTIYWVPGHSGIPGNEKAHQPRTRALTICAGQSKIRRYSLPSSRRSRVPCTATRPSGRDIRGTALPQSLPLGYLPIPSLHPSLLLNSSLTGSLLRSAKFRAETSSPLTCYSGSVSTAAATAKRAVMLLPPTSLVHVHCAIKALIWSTCFGTARYTPSLEPAPWLPSCRVSGLPRCMHAWACPDPSFFKVTAIELWRSLLAYIQDHAAPPVGTRLQGIQLSTTEQTKHQA</sequence>
<name>A0AC60NWV8_IXOPE</name>
<comment type="caution">
    <text evidence="1">The sequence shown here is derived from an EMBL/GenBank/DDBJ whole genome shotgun (WGS) entry which is preliminary data.</text>
</comment>